<feature type="domain" description="USP" evidence="2">
    <location>
        <begin position="44"/>
        <end position="397"/>
    </location>
</feature>
<dbReference type="EMBL" id="CP069024">
    <property type="protein sequence ID" value="QRC92940.1"/>
    <property type="molecule type" value="Genomic_DNA"/>
</dbReference>
<dbReference type="InterPro" id="IPR050164">
    <property type="entry name" value="Peptidase_C19"/>
</dbReference>
<proteinExistence type="predicted"/>
<dbReference type="CDD" id="cd02257">
    <property type="entry name" value="Peptidase_C19"/>
    <property type="match status" value="1"/>
</dbReference>
<dbReference type="AlphaFoldDB" id="A0A7U2HV26"/>
<evidence type="ECO:0000256" key="1">
    <source>
        <dbReference type="SAM" id="MobiDB-lite"/>
    </source>
</evidence>
<gene>
    <name evidence="3" type="ORF">JI435_080160</name>
</gene>
<evidence type="ECO:0000313" key="3">
    <source>
        <dbReference type="EMBL" id="QRC92940.1"/>
    </source>
</evidence>
<dbReference type="InterPro" id="IPR038765">
    <property type="entry name" value="Papain-like_cys_pep_sf"/>
</dbReference>
<dbReference type="GO" id="GO:0004843">
    <property type="term" value="F:cysteine-type deubiquitinase activity"/>
    <property type="evidence" value="ECO:0007669"/>
    <property type="project" value="InterPro"/>
</dbReference>
<dbReference type="SUPFAM" id="SSF54001">
    <property type="entry name" value="Cysteine proteinases"/>
    <property type="match status" value="1"/>
</dbReference>
<evidence type="ECO:0000259" key="2">
    <source>
        <dbReference type="PROSITE" id="PS50235"/>
    </source>
</evidence>
<dbReference type="VEuPathDB" id="FungiDB:JI435_080160"/>
<dbReference type="PROSITE" id="PS00973">
    <property type="entry name" value="USP_2"/>
    <property type="match status" value="1"/>
</dbReference>
<sequence>MAPTLRNLPSRQNRGGSLRQQAKNNAISHISQGWPQKAIGRQTRGLSRPRLECYRREMVKAYLHCPRILNWINTHQTLRYRCAYHHDRRHVPARRCPSCTFKKLADVYWDKESTQADIDNKVNELDEAAFWDRLPFPWWSGTHTMEDPSQYAEHLVNAFVGSNVAGPNLQAWTDEADAIFFLDLAYTDTCATDGCGRVTTPAIGANSLFQISLPETGTIDLDQAINDTMSDTTEKNCDNCSPAASVMHNRVAQIEAAPQVLTMQLRLHQNVLTKKKDKKGKPIARLFKVDTVVNLRKTLDLTRHQTNKSVPLKYRLQAVTSHSGTTLNAGHYMGQVRTSNRTYKTNDRRVTQTAPSILTEWPQQWPGRTMDDVRRKIPATRKRSEEFTPYVLTWVMTSGN</sequence>
<feature type="compositionally biased region" description="Polar residues" evidence="1">
    <location>
        <begin position="7"/>
        <end position="23"/>
    </location>
</feature>
<dbReference type="InterPro" id="IPR018200">
    <property type="entry name" value="USP_CS"/>
</dbReference>
<organism evidence="3 4">
    <name type="scientific">Phaeosphaeria nodorum (strain SN15 / ATCC MYA-4574 / FGSC 10173)</name>
    <name type="common">Glume blotch fungus</name>
    <name type="synonym">Parastagonospora nodorum</name>
    <dbReference type="NCBI Taxonomy" id="321614"/>
    <lineage>
        <taxon>Eukaryota</taxon>
        <taxon>Fungi</taxon>
        <taxon>Dikarya</taxon>
        <taxon>Ascomycota</taxon>
        <taxon>Pezizomycotina</taxon>
        <taxon>Dothideomycetes</taxon>
        <taxon>Pleosporomycetidae</taxon>
        <taxon>Pleosporales</taxon>
        <taxon>Pleosporineae</taxon>
        <taxon>Phaeosphaeriaceae</taxon>
        <taxon>Parastagonospora</taxon>
    </lineage>
</organism>
<keyword evidence="4" id="KW-1185">Reference proteome</keyword>
<evidence type="ECO:0000313" key="4">
    <source>
        <dbReference type="Proteomes" id="UP000663193"/>
    </source>
</evidence>
<name>A0A7U2HV26_PHANO</name>
<accession>A0A7U2HV26</accession>
<dbReference type="Proteomes" id="UP000663193">
    <property type="component" value="Chromosome 2"/>
</dbReference>
<dbReference type="OrthoDB" id="3787839at2759"/>
<feature type="region of interest" description="Disordered" evidence="1">
    <location>
        <begin position="1"/>
        <end position="23"/>
    </location>
</feature>
<dbReference type="PROSITE" id="PS50235">
    <property type="entry name" value="USP_3"/>
    <property type="match status" value="1"/>
</dbReference>
<dbReference type="InterPro" id="IPR001394">
    <property type="entry name" value="Peptidase_C19_UCH"/>
</dbReference>
<dbReference type="PANTHER" id="PTHR24006">
    <property type="entry name" value="UBIQUITIN CARBOXYL-TERMINAL HYDROLASE"/>
    <property type="match status" value="1"/>
</dbReference>
<dbReference type="Gene3D" id="3.90.70.10">
    <property type="entry name" value="Cysteine proteinases"/>
    <property type="match status" value="1"/>
</dbReference>
<dbReference type="GO" id="GO:0016579">
    <property type="term" value="P:protein deubiquitination"/>
    <property type="evidence" value="ECO:0007669"/>
    <property type="project" value="InterPro"/>
</dbReference>
<protein>
    <recommendedName>
        <fullName evidence="2">USP domain-containing protein</fullName>
    </recommendedName>
</protein>
<dbReference type="Pfam" id="PF00443">
    <property type="entry name" value="UCH"/>
    <property type="match status" value="1"/>
</dbReference>
<dbReference type="InterPro" id="IPR028889">
    <property type="entry name" value="USP"/>
</dbReference>
<reference evidence="4" key="1">
    <citation type="journal article" date="2021" name="BMC Genomics">
        <title>Chromosome-level genome assembly and manually-curated proteome of model necrotroph Parastagonospora nodorum Sn15 reveals a genome-wide trove of candidate effector homologs, and redundancy of virulence-related functions within an accessory chromosome.</title>
        <authorList>
            <person name="Bertazzoni S."/>
            <person name="Jones D.A.B."/>
            <person name="Phan H.T."/>
            <person name="Tan K.-C."/>
            <person name="Hane J.K."/>
        </authorList>
    </citation>
    <scope>NUCLEOTIDE SEQUENCE [LARGE SCALE GENOMIC DNA]</scope>
    <source>
        <strain evidence="4">SN15 / ATCC MYA-4574 / FGSC 10173)</strain>
    </source>
</reference>